<feature type="coiled-coil region" evidence="1">
    <location>
        <begin position="21"/>
        <end position="76"/>
    </location>
</feature>
<evidence type="ECO:0000256" key="1">
    <source>
        <dbReference type="SAM" id="Coils"/>
    </source>
</evidence>
<reference evidence="2 3" key="1">
    <citation type="journal article" date="2019" name="Sci. Rep.">
        <title>A high-quality genome of Eragrostis curvula grass provides insights into Poaceae evolution and supports new strategies to enhance forage quality.</title>
        <authorList>
            <person name="Carballo J."/>
            <person name="Santos B.A.C.M."/>
            <person name="Zappacosta D."/>
            <person name="Garbus I."/>
            <person name="Selva J.P."/>
            <person name="Gallo C.A."/>
            <person name="Diaz A."/>
            <person name="Albertini E."/>
            <person name="Caccamo M."/>
            <person name="Echenique V."/>
        </authorList>
    </citation>
    <scope>NUCLEOTIDE SEQUENCE [LARGE SCALE GENOMIC DNA]</scope>
    <source>
        <strain evidence="3">cv. Victoria</strain>
        <tissue evidence="2">Leaf</tissue>
    </source>
</reference>
<dbReference type="EMBL" id="RWGY01000004">
    <property type="protein sequence ID" value="TVU46542.1"/>
    <property type="molecule type" value="Genomic_DNA"/>
</dbReference>
<organism evidence="2 3">
    <name type="scientific">Eragrostis curvula</name>
    <name type="common">weeping love grass</name>
    <dbReference type="NCBI Taxonomy" id="38414"/>
    <lineage>
        <taxon>Eukaryota</taxon>
        <taxon>Viridiplantae</taxon>
        <taxon>Streptophyta</taxon>
        <taxon>Embryophyta</taxon>
        <taxon>Tracheophyta</taxon>
        <taxon>Spermatophyta</taxon>
        <taxon>Magnoliopsida</taxon>
        <taxon>Liliopsida</taxon>
        <taxon>Poales</taxon>
        <taxon>Poaceae</taxon>
        <taxon>PACMAD clade</taxon>
        <taxon>Chloridoideae</taxon>
        <taxon>Eragrostideae</taxon>
        <taxon>Eragrostidinae</taxon>
        <taxon>Eragrostis</taxon>
    </lineage>
</organism>
<evidence type="ECO:0000313" key="2">
    <source>
        <dbReference type="EMBL" id="TVU46542.1"/>
    </source>
</evidence>
<dbReference type="Gene3D" id="1.20.920.20">
    <property type="match status" value="1"/>
</dbReference>
<proteinExistence type="predicted"/>
<protein>
    <submittedName>
        <fullName evidence="2">Uncharacterized protein</fullName>
    </submittedName>
</protein>
<feature type="non-terminal residue" evidence="2">
    <location>
        <position position="1"/>
    </location>
</feature>
<comment type="caution">
    <text evidence="2">The sequence shown here is derived from an EMBL/GenBank/DDBJ whole genome shotgun (WGS) entry which is preliminary data.</text>
</comment>
<name>A0A5J9WCT9_9POAL</name>
<accession>A0A5J9WCT9</accession>
<sequence>MLALRQQPPKRSSRAAAAGRIREVEAELDAKKQVAADLRDKVEKFTKQVDDSKAARIKLLEEVEKLKKTLEETDALLGGNETMMYGLGIAQNKNDEHFWVQNTQTISSASCTLQPGTSGKP</sequence>
<dbReference type="Proteomes" id="UP000324897">
    <property type="component" value="Chromosome 5"/>
</dbReference>
<keyword evidence="1" id="KW-0175">Coiled coil</keyword>
<evidence type="ECO:0000313" key="3">
    <source>
        <dbReference type="Proteomes" id="UP000324897"/>
    </source>
</evidence>
<dbReference type="AlphaFoldDB" id="A0A5J9WCT9"/>
<dbReference type="Gramene" id="TVU46542">
    <property type="protein sequence ID" value="TVU46542"/>
    <property type="gene ID" value="EJB05_06083"/>
</dbReference>
<gene>
    <name evidence="2" type="ORF">EJB05_06083</name>
</gene>
<keyword evidence="3" id="KW-1185">Reference proteome</keyword>